<reference evidence="1 2" key="1">
    <citation type="submission" date="2019-07" db="EMBL/GenBank/DDBJ databases">
        <title>Genome sequencing of the stress-tolerant strain Azospirillum brasilense Az19.</title>
        <authorList>
            <person name="Maroniche G.A."/>
            <person name="Garcia J.E."/>
            <person name="Pagnussat L."/>
            <person name="Amenta M."/>
            <person name="Creus C.M."/>
        </authorList>
    </citation>
    <scope>NUCLEOTIDE SEQUENCE [LARGE SCALE GENOMIC DNA]</scope>
    <source>
        <strain evidence="1 2">Az19</strain>
    </source>
</reference>
<evidence type="ECO:0000313" key="1">
    <source>
        <dbReference type="EMBL" id="KAA1052411.1"/>
    </source>
</evidence>
<dbReference type="Proteomes" id="UP000325333">
    <property type="component" value="Unassembled WGS sequence"/>
</dbReference>
<dbReference type="EMBL" id="VEWN01000032">
    <property type="protein sequence ID" value="KAA1052411.1"/>
    <property type="molecule type" value="Genomic_DNA"/>
</dbReference>
<accession>A0A5B0KKQ4</accession>
<comment type="caution">
    <text evidence="1">The sequence shown here is derived from an EMBL/GenBank/DDBJ whole genome shotgun (WGS) entry which is preliminary data.</text>
</comment>
<name>A0A5B0KKQ4_9PROT</name>
<sequence>MNDTIYVGLDVHKATVAVTVAEGCGAVRCGNWEASATRLSKSPSWRKSWPRVAGG</sequence>
<gene>
    <name evidence="1" type="ORF">FH063_004759</name>
</gene>
<protein>
    <submittedName>
        <fullName evidence="1">Uncharacterized protein</fullName>
    </submittedName>
</protein>
<proteinExistence type="predicted"/>
<evidence type="ECO:0000313" key="2">
    <source>
        <dbReference type="Proteomes" id="UP000325333"/>
    </source>
</evidence>
<dbReference type="AlphaFoldDB" id="A0A5B0KKQ4"/>
<organism evidence="1 2">
    <name type="scientific">Azospirillum argentinense</name>
    <dbReference type="NCBI Taxonomy" id="2970906"/>
    <lineage>
        <taxon>Bacteria</taxon>
        <taxon>Pseudomonadati</taxon>
        <taxon>Pseudomonadota</taxon>
        <taxon>Alphaproteobacteria</taxon>
        <taxon>Rhodospirillales</taxon>
        <taxon>Azospirillaceae</taxon>
        <taxon>Azospirillum</taxon>
    </lineage>
</organism>